<evidence type="ECO:0000256" key="2">
    <source>
        <dbReference type="ARBA" id="ARBA00009863"/>
    </source>
</evidence>
<dbReference type="Proteomes" id="UP000198372">
    <property type="component" value="Unassembled WGS sequence"/>
</dbReference>
<dbReference type="GO" id="GO:0005763">
    <property type="term" value="C:mitochondrial small ribosomal subunit"/>
    <property type="evidence" value="ECO:0007669"/>
    <property type="project" value="TreeGrafter"/>
</dbReference>
<dbReference type="EMBL" id="FMSP01000002">
    <property type="protein sequence ID" value="SCV67816.1"/>
    <property type="molecule type" value="Genomic_DNA"/>
</dbReference>
<keyword evidence="3" id="KW-0809">Transit peptide</keyword>
<evidence type="ECO:0000256" key="7">
    <source>
        <dbReference type="ARBA" id="ARBA00035140"/>
    </source>
</evidence>
<evidence type="ECO:0000256" key="6">
    <source>
        <dbReference type="ARBA" id="ARBA00023274"/>
    </source>
</evidence>
<dbReference type="PANTHER" id="PTHR12810">
    <property type="entry name" value="MITOCHONDRIAL 28S RIBOSOMAL PROTEIN S29"/>
    <property type="match status" value="1"/>
</dbReference>
<feature type="region of interest" description="Disordered" evidence="8">
    <location>
        <begin position="151"/>
        <end position="175"/>
    </location>
</feature>
<dbReference type="OrthoDB" id="274828at2759"/>
<evidence type="ECO:0000256" key="4">
    <source>
        <dbReference type="ARBA" id="ARBA00022980"/>
    </source>
</evidence>
<evidence type="ECO:0000256" key="8">
    <source>
        <dbReference type="SAM" id="MobiDB-lite"/>
    </source>
</evidence>
<feature type="compositionally biased region" description="Polar residues" evidence="8">
    <location>
        <begin position="151"/>
        <end position="160"/>
    </location>
</feature>
<dbReference type="STRING" id="269621.A0A238F9R2"/>
<keyword evidence="6" id="KW-0687">Ribonucleoprotein</keyword>
<sequence length="500" mass="53918">MLRATTPLGSTASSSKLLRSFSSAAIVAAPKPNPAKALWRNKGKAGATDEASPDPSSSSGGSRGGLGNVLDSVTLKPRDLSSLAELQPKALTEESVGQVKAFSSQALQAFKNLTIPNLIQKEFSATTRPATVVRSVTLKVKNLIDQSKANSSESSRTVLSQFHPPARVGPTENRLTDTRHCLSSTDGPSGSGKSVVMLQGLAYAQATGWIVLYLPSATPLVNSSTSHVYSPQRALFDQPEFAAQFLQRIAQTNKSVLTSLKTTQPYELLADRTLPIGTSLYSIITQSSAQGRSSPLLLEALFYELSQQSTYPVLLAIDQAQGLFNTTEYVDPTYRKLEAHDLSLPRLLLDYVGGLKNFVSRGFSSPFCHCSSFFPWSGAPNLTCLIQSNGLVLISPSHQSSTTSAALEEHLSSSPYPSYTPLGPSYQHYSSLISSLRKLTVPSRLEKKEALGIVDLLMGFRAIREVGDEGVDDGLFLKALMESDARVREFRKGLESNQVI</sequence>
<organism evidence="9 10">
    <name type="scientific">Microbotryum intermedium</name>
    <dbReference type="NCBI Taxonomy" id="269621"/>
    <lineage>
        <taxon>Eukaryota</taxon>
        <taxon>Fungi</taxon>
        <taxon>Dikarya</taxon>
        <taxon>Basidiomycota</taxon>
        <taxon>Pucciniomycotina</taxon>
        <taxon>Microbotryomycetes</taxon>
        <taxon>Microbotryales</taxon>
        <taxon>Microbotryaceae</taxon>
        <taxon>Microbotryum</taxon>
    </lineage>
</organism>
<feature type="region of interest" description="Disordered" evidence="8">
    <location>
        <begin position="32"/>
        <end position="70"/>
    </location>
</feature>
<evidence type="ECO:0000256" key="5">
    <source>
        <dbReference type="ARBA" id="ARBA00023128"/>
    </source>
</evidence>
<evidence type="ECO:0000256" key="1">
    <source>
        <dbReference type="ARBA" id="ARBA00004173"/>
    </source>
</evidence>
<evidence type="ECO:0000313" key="10">
    <source>
        <dbReference type="Proteomes" id="UP000198372"/>
    </source>
</evidence>
<name>A0A238F9R2_9BASI</name>
<keyword evidence="5" id="KW-0496">Mitochondrion</keyword>
<reference evidence="10" key="1">
    <citation type="submission" date="2016-09" db="EMBL/GenBank/DDBJ databases">
        <authorList>
            <person name="Jeantristanb JTB J.-T."/>
            <person name="Ricardo R."/>
        </authorList>
    </citation>
    <scope>NUCLEOTIDE SEQUENCE [LARGE SCALE GENOMIC DNA]</scope>
</reference>
<comment type="similarity">
    <text evidence="2">Belongs to the mitochondrion-specific ribosomal protein mS29 family.</text>
</comment>
<gene>
    <name evidence="9" type="ORF">BQ2448_5427</name>
</gene>
<dbReference type="PANTHER" id="PTHR12810:SF0">
    <property type="entry name" value="SMALL RIBOSOMAL SUBUNIT PROTEIN MS29"/>
    <property type="match status" value="1"/>
</dbReference>
<keyword evidence="4" id="KW-0689">Ribosomal protein</keyword>
<evidence type="ECO:0000256" key="3">
    <source>
        <dbReference type="ARBA" id="ARBA00022946"/>
    </source>
</evidence>
<comment type="subcellular location">
    <subcellularLocation>
        <location evidence="1">Mitochondrion</location>
    </subcellularLocation>
</comment>
<dbReference type="Pfam" id="PF10236">
    <property type="entry name" value="DAP3"/>
    <property type="match status" value="1"/>
</dbReference>
<protein>
    <recommendedName>
        <fullName evidence="7">Small ribosomal subunit protein mS29</fullName>
    </recommendedName>
</protein>
<evidence type="ECO:0000313" key="9">
    <source>
        <dbReference type="EMBL" id="SCV67816.1"/>
    </source>
</evidence>
<dbReference type="GO" id="GO:0003735">
    <property type="term" value="F:structural constituent of ribosome"/>
    <property type="evidence" value="ECO:0007669"/>
    <property type="project" value="TreeGrafter"/>
</dbReference>
<proteinExistence type="inferred from homology"/>
<accession>A0A238F9R2</accession>
<dbReference type="AlphaFoldDB" id="A0A238F9R2"/>
<keyword evidence="10" id="KW-1185">Reference proteome</keyword>
<dbReference type="InterPro" id="IPR019368">
    <property type="entry name" value="Ribosomal_mS29"/>
</dbReference>